<comment type="catalytic activity">
    <reaction evidence="9 10">
        <text>dTMP + ATP = dTDP + ADP</text>
        <dbReference type="Rhea" id="RHEA:13517"/>
        <dbReference type="ChEBI" id="CHEBI:30616"/>
        <dbReference type="ChEBI" id="CHEBI:58369"/>
        <dbReference type="ChEBI" id="CHEBI:63528"/>
        <dbReference type="ChEBI" id="CHEBI:456216"/>
        <dbReference type="EC" id="2.7.4.9"/>
    </reaction>
</comment>
<dbReference type="CDD" id="cd01672">
    <property type="entry name" value="TMPK"/>
    <property type="match status" value="1"/>
</dbReference>
<dbReference type="InterPro" id="IPR027417">
    <property type="entry name" value="P-loop_NTPase"/>
</dbReference>
<keyword evidence="6 10" id="KW-0547">Nucleotide-binding</keyword>
<keyword evidence="8 10" id="KW-0067">ATP-binding</keyword>
<evidence type="ECO:0000256" key="4">
    <source>
        <dbReference type="ARBA" id="ARBA00022679"/>
    </source>
</evidence>
<reference evidence="12 13" key="1">
    <citation type="journal article" date="2019" name="Int. J. Syst. Evol. Microbiol.">
        <title>The Global Catalogue of Microorganisms (GCM) 10K type strain sequencing project: providing services to taxonomists for standard genome sequencing and annotation.</title>
        <authorList>
            <consortium name="The Broad Institute Genomics Platform"/>
            <consortium name="The Broad Institute Genome Sequencing Center for Infectious Disease"/>
            <person name="Wu L."/>
            <person name="Ma J."/>
        </authorList>
    </citation>
    <scope>NUCLEOTIDE SEQUENCE [LARGE SCALE GENOMIC DNA]</scope>
    <source>
        <strain evidence="12 13">JCM 15481</strain>
    </source>
</reference>
<keyword evidence="13" id="KW-1185">Reference proteome</keyword>
<dbReference type="PANTHER" id="PTHR10344:SF4">
    <property type="entry name" value="UMP-CMP KINASE 2, MITOCHONDRIAL"/>
    <property type="match status" value="1"/>
</dbReference>
<dbReference type="InterPro" id="IPR039430">
    <property type="entry name" value="Thymidylate_kin-like_dom"/>
</dbReference>
<keyword evidence="4 10" id="KW-0808">Transferase</keyword>
<keyword evidence="7 10" id="KW-0418">Kinase</keyword>
<dbReference type="InterPro" id="IPR018094">
    <property type="entry name" value="Thymidylate_kinase"/>
</dbReference>
<name>A0ABN2YZY0_9ACTN</name>
<dbReference type="Gene3D" id="3.40.50.300">
    <property type="entry name" value="P-loop containing nucleotide triphosphate hydrolases"/>
    <property type="match status" value="1"/>
</dbReference>
<evidence type="ECO:0000256" key="5">
    <source>
        <dbReference type="ARBA" id="ARBA00022727"/>
    </source>
</evidence>
<evidence type="ECO:0000256" key="10">
    <source>
        <dbReference type="HAMAP-Rule" id="MF_00165"/>
    </source>
</evidence>
<proteinExistence type="inferred from homology"/>
<evidence type="ECO:0000313" key="13">
    <source>
        <dbReference type="Proteomes" id="UP001500443"/>
    </source>
</evidence>
<comment type="caution">
    <text evidence="12">The sequence shown here is derived from an EMBL/GenBank/DDBJ whole genome shotgun (WGS) entry which is preliminary data.</text>
</comment>
<dbReference type="EC" id="2.7.4.9" evidence="2 10"/>
<evidence type="ECO:0000256" key="9">
    <source>
        <dbReference type="ARBA" id="ARBA00048743"/>
    </source>
</evidence>
<dbReference type="EMBL" id="BAAAPF010000161">
    <property type="protein sequence ID" value="GAA2134666.1"/>
    <property type="molecule type" value="Genomic_DNA"/>
</dbReference>
<gene>
    <name evidence="10" type="primary">tmk</name>
    <name evidence="12" type="ORF">GCM10009802_43260</name>
</gene>
<evidence type="ECO:0000256" key="3">
    <source>
        <dbReference type="ARBA" id="ARBA00017144"/>
    </source>
</evidence>
<protein>
    <recommendedName>
        <fullName evidence="3 10">Thymidylate kinase</fullName>
        <ecNumber evidence="2 10">2.7.4.9</ecNumber>
    </recommendedName>
    <alternativeName>
        <fullName evidence="10">dTMP kinase</fullName>
    </alternativeName>
</protein>
<comment type="caution">
    <text evidence="10">Lacks conserved residue(s) required for the propagation of feature annotation.</text>
</comment>
<evidence type="ECO:0000256" key="6">
    <source>
        <dbReference type="ARBA" id="ARBA00022741"/>
    </source>
</evidence>
<evidence type="ECO:0000313" key="12">
    <source>
        <dbReference type="EMBL" id="GAA2134666.1"/>
    </source>
</evidence>
<accession>A0ABN2YZY0</accession>
<comment type="similarity">
    <text evidence="1 10">Belongs to the thymidylate kinase family.</text>
</comment>
<evidence type="ECO:0000256" key="8">
    <source>
        <dbReference type="ARBA" id="ARBA00022840"/>
    </source>
</evidence>
<dbReference type="PANTHER" id="PTHR10344">
    <property type="entry name" value="THYMIDYLATE KINASE"/>
    <property type="match status" value="1"/>
</dbReference>
<organism evidence="12 13">
    <name type="scientific">Streptomyces synnematoformans</name>
    <dbReference type="NCBI Taxonomy" id="415721"/>
    <lineage>
        <taxon>Bacteria</taxon>
        <taxon>Bacillati</taxon>
        <taxon>Actinomycetota</taxon>
        <taxon>Actinomycetes</taxon>
        <taxon>Kitasatosporales</taxon>
        <taxon>Streptomycetaceae</taxon>
        <taxon>Streptomyces</taxon>
    </lineage>
</organism>
<sequence>MKPASFLTIDGPGGVGKSTITSAVVSRLRAESVPALETREPSDTPLGRLARNGTDDYRGMAMACLVAADRHQHLTHVVRPALRRGEVVVCDRYIASSLVLQGIDGLAPETVWKLNSHADRPDLAVILNARVDVLRARLKDRGAHSRYERENKSLQEWVGFQEAARFLEVVGVRVLRLDTAVEEPDALARRIVEAI</sequence>
<evidence type="ECO:0000259" key="11">
    <source>
        <dbReference type="Pfam" id="PF02223"/>
    </source>
</evidence>
<dbReference type="NCBIfam" id="TIGR00041">
    <property type="entry name" value="DTMP_kinase"/>
    <property type="match status" value="1"/>
</dbReference>
<dbReference type="HAMAP" id="MF_00165">
    <property type="entry name" value="Thymidylate_kinase"/>
    <property type="match status" value="1"/>
</dbReference>
<dbReference type="Proteomes" id="UP001500443">
    <property type="component" value="Unassembled WGS sequence"/>
</dbReference>
<comment type="function">
    <text evidence="10">Phosphorylation of dTMP to form dTDP in both de novo and salvage pathways of dTTP synthesis.</text>
</comment>
<feature type="domain" description="Thymidylate kinase-like" evidence="11">
    <location>
        <begin position="9"/>
        <end position="161"/>
    </location>
</feature>
<dbReference type="RefSeq" id="WP_344291671.1">
    <property type="nucleotide sequence ID" value="NZ_BAAAPF010000161.1"/>
</dbReference>
<dbReference type="SUPFAM" id="SSF52540">
    <property type="entry name" value="P-loop containing nucleoside triphosphate hydrolases"/>
    <property type="match status" value="1"/>
</dbReference>
<evidence type="ECO:0000256" key="2">
    <source>
        <dbReference type="ARBA" id="ARBA00012980"/>
    </source>
</evidence>
<dbReference type="Pfam" id="PF02223">
    <property type="entry name" value="Thymidylate_kin"/>
    <property type="match status" value="1"/>
</dbReference>
<evidence type="ECO:0000256" key="1">
    <source>
        <dbReference type="ARBA" id="ARBA00009776"/>
    </source>
</evidence>
<keyword evidence="5 10" id="KW-0545">Nucleotide biosynthesis</keyword>
<evidence type="ECO:0000256" key="7">
    <source>
        <dbReference type="ARBA" id="ARBA00022777"/>
    </source>
</evidence>